<dbReference type="EMBL" id="MK072499">
    <property type="protein sequence ID" value="AYV86203.1"/>
    <property type="molecule type" value="Genomic_DNA"/>
</dbReference>
<evidence type="ECO:0000313" key="1">
    <source>
        <dbReference type="EMBL" id="AYV86203.1"/>
    </source>
</evidence>
<name>A0A3G5AJN9_9VIRU</name>
<reference evidence="1" key="1">
    <citation type="submission" date="2018-10" db="EMBL/GenBank/DDBJ databases">
        <title>Hidden diversity of soil giant viruses.</title>
        <authorList>
            <person name="Schulz F."/>
            <person name="Alteio L."/>
            <person name="Goudeau D."/>
            <person name="Ryan E.M."/>
            <person name="Malmstrom R.R."/>
            <person name="Blanchard J."/>
            <person name="Woyke T."/>
        </authorList>
    </citation>
    <scope>NUCLEOTIDE SEQUENCE</scope>
    <source>
        <strain evidence="1">SMV1</strain>
    </source>
</reference>
<sequence length="130" mass="15364">MTSDINISLIIEHSVKKRSKTLKDDLTKDEFKDFYINPSQGQYQGIILCASFLFGKDVNDFMMIIKSGTCIDIFLESLKYYDLKMFSDCNIDSKLMIERNILVRERSYKLYFLNEEIYLGFSKCLSWFKL</sequence>
<accession>A0A3G5AJN9</accession>
<organism evidence="1">
    <name type="scientific">Solumvirus sp</name>
    <dbReference type="NCBI Taxonomy" id="2487773"/>
    <lineage>
        <taxon>Viruses</taxon>
        <taxon>Pithoviruses</taxon>
    </lineage>
</organism>
<protein>
    <submittedName>
        <fullName evidence="1">Uncharacterized protein</fullName>
    </submittedName>
</protein>
<gene>
    <name evidence="1" type="ORF">Solumvirus2_10</name>
</gene>
<proteinExistence type="predicted"/>